<evidence type="ECO:0000256" key="1">
    <source>
        <dbReference type="SAM" id="MobiDB-lite"/>
    </source>
</evidence>
<name>A0A4Y7JGZ2_PAPSO</name>
<proteinExistence type="predicted"/>
<gene>
    <name evidence="2" type="ORF">C5167_021794</name>
</gene>
<accession>A0A4Y7JGZ2</accession>
<organism evidence="2 3">
    <name type="scientific">Papaver somniferum</name>
    <name type="common">Opium poppy</name>
    <dbReference type="NCBI Taxonomy" id="3469"/>
    <lineage>
        <taxon>Eukaryota</taxon>
        <taxon>Viridiplantae</taxon>
        <taxon>Streptophyta</taxon>
        <taxon>Embryophyta</taxon>
        <taxon>Tracheophyta</taxon>
        <taxon>Spermatophyta</taxon>
        <taxon>Magnoliopsida</taxon>
        <taxon>Ranunculales</taxon>
        <taxon>Papaveraceae</taxon>
        <taxon>Papaveroideae</taxon>
        <taxon>Papaver</taxon>
    </lineage>
</organism>
<feature type="non-terminal residue" evidence="2">
    <location>
        <position position="66"/>
    </location>
</feature>
<keyword evidence="3" id="KW-1185">Reference proteome</keyword>
<evidence type="ECO:0000313" key="3">
    <source>
        <dbReference type="Proteomes" id="UP000316621"/>
    </source>
</evidence>
<reference evidence="2 3" key="1">
    <citation type="journal article" date="2018" name="Science">
        <title>The opium poppy genome and morphinan production.</title>
        <authorList>
            <person name="Guo L."/>
            <person name="Winzer T."/>
            <person name="Yang X."/>
            <person name="Li Y."/>
            <person name="Ning Z."/>
            <person name="He Z."/>
            <person name="Teodor R."/>
            <person name="Lu Y."/>
            <person name="Bowser T.A."/>
            <person name="Graham I.A."/>
            <person name="Ye K."/>
        </authorList>
    </citation>
    <scope>NUCLEOTIDE SEQUENCE [LARGE SCALE GENOMIC DNA]</scope>
    <source>
        <strain evidence="3">cv. HN1</strain>
        <tissue evidence="2">Leaves</tissue>
    </source>
</reference>
<feature type="region of interest" description="Disordered" evidence="1">
    <location>
        <begin position="47"/>
        <end position="66"/>
    </location>
</feature>
<dbReference type="Proteomes" id="UP000316621">
    <property type="component" value="Chromosome 5"/>
</dbReference>
<dbReference type="AlphaFoldDB" id="A0A4Y7JGZ2"/>
<dbReference type="Gramene" id="RZC60027">
    <property type="protein sequence ID" value="RZC60027"/>
    <property type="gene ID" value="C5167_021794"/>
</dbReference>
<dbReference type="EMBL" id="CM010719">
    <property type="protein sequence ID" value="RZC60027.1"/>
    <property type="molecule type" value="Genomic_DNA"/>
</dbReference>
<protein>
    <submittedName>
        <fullName evidence="2">Uncharacterized protein</fullName>
    </submittedName>
</protein>
<sequence length="66" mass="7389">MGENLTEQCRVEVEGPRVMNFFFRRRSNDAAVRQRMQVLSGMIGRKASVGGFSSSLSNPRAQPWTG</sequence>
<feature type="compositionally biased region" description="Polar residues" evidence="1">
    <location>
        <begin position="51"/>
        <end position="66"/>
    </location>
</feature>
<evidence type="ECO:0000313" key="2">
    <source>
        <dbReference type="EMBL" id="RZC60027.1"/>
    </source>
</evidence>